<sequence length="138" mass="15678">MSQWYTVAFLLLAACFWESHQAAPPKCTHLKEFALDNRIRNQLSSLITAELSGLEYDCFLELVAAVILDDPETDYSWLPEHGMYPLIFDTYETDENAGAKAAMELWKTYIHNVGEKTTFACGHNLESDGLHVFICILK</sequence>
<evidence type="ECO:0008006" key="4">
    <source>
        <dbReference type="Google" id="ProtNLM"/>
    </source>
</evidence>
<reference evidence="2 3" key="1">
    <citation type="submission" date="2023-08" db="EMBL/GenBank/DDBJ databases">
        <title>A Necator americanus chromosomal reference genome.</title>
        <authorList>
            <person name="Ilik V."/>
            <person name="Petrzelkova K.J."/>
            <person name="Pardy F."/>
            <person name="Fuh T."/>
            <person name="Niatou-Singa F.S."/>
            <person name="Gouil Q."/>
            <person name="Baker L."/>
            <person name="Ritchie M.E."/>
            <person name="Jex A.R."/>
            <person name="Gazzola D."/>
            <person name="Li H."/>
            <person name="Toshio Fujiwara R."/>
            <person name="Zhan B."/>
            <person name="Aroian R.V."/>
            <person name="Pafco B."/>
            <person name="Schwarz E.M."/>
        </authorList>
    </citation>
    <scope>NUCLEOTIDE SEQUENCE [LARGE SCALE GENOMIC DNA]</scope>
    <source>
        <strain evidence="2 3">Aroian</strain>
        <tissue evidence="2">Whole animal</tissue>
    </source>
</reference>
<evidence type="ECO:0000313" key="2">
    <source>
        <dbReference type="EMBL" id="KAK6754397.1"/>
    </source>
</evidence>
<keyword evidence="3" id="KW-1185">Reference proteome</keyword>
<feature type="chain" id="PRO_5046072494" description="SCP domain-containing protein" evidence="1">
    <location>
        <begin position="23"/>
        <end position="138"/>
    </location>
</feature>
<evidence type="ECO:0000313" key="3">
    <source>
        <dbReference type="Proteomes" id="UP001303046"/>
    </source>
</evidence>
<name>A0ABR1DVF9_NECAM</name>
<dbReference type="InterPro" id="IPR035109">
    <property type="entry name" value="ASPR"/>
</dbReference>
<accession>A0ABR1DVF9</accession>
<gene>
    <name evidence="2" type="primary">Necator_chrV.g18208</name>
    <name evidence="2" type="ORF">RB195_013417</name>
</gene>
<feature type="signal peptide" evidence="1">
    <location>
        <begin position="1"/>
        <end position="22"/>
    </location>
</feature>
<keyword evidence="1" id="KW-0732">Signal</keyword>
<dbReference type="Pfam" id="PF17641">
    <property type="entry name" value="ASPRs"/>
    <property type="match status" value="1"/>
</dbReference>
<dbReference type="EMBL" id="JAVFWL010000005">
    <property type="protein sequence ID" value="KAK6754397.1"/>
    <property type="molecule type" value="Genomic_DNA"/>
</dbReference>
<proteinExistence type="predicted"/>
<comment type="caution">
    <text evidence="2">The sequence shown here is derived from an EMBL/GenBank/DDBJ whole genome shotgun (WGS) entry which is preliminary data.</text>
</comment>
<organism evidence="2 3">
    <name type="scientific">Necator americanus</name>
    <name type="common">Human hookworm</name>
    <dbReference type="NCBI Taxonomy" id="51031"/>
    <lineage>
        <taxon>Eukaryota</taxon>
        <taxon>Metazoa</taxon>
        <taxon>Ecdysozoa</taxon>
        <taxon>Nematoda</taxon>
        <taxon>Chromadorea</taxon>
        <taxon>Rhabditida</taxon>
        <taxon>Rhabditina</taxon>
        <taxon>Rhabditomorpha</taxon>
        <taxon>Strongyloidea</taxon>
        <taxon>Ancylostomatidae</taxon>
        <taxon>Bunostominae</taxon>
        <taxon>Necator</taxon>
    </lineage>
</organism>
<dbReference type="Proteomes" id="UP001303046">
    <property type="component" value="Unassembled WGS sequence"/>
</dbReference>
<evidence type="ECO:0000256" key="1">
    <source>
        <dbReference type="SAM" id="SignalP"/>
    </source>
</evidence>
<protein>
    <recommendedName>
        <fullName evidence="4">SCP domain-containing protein</fullName>
    </recommendedName>
</protein>